<evidence type="ECO:0000256" key="1">
    <source>
        <dbReference type="ARBA" id="ARBA00022801"/>
    </source>
</evidence>
<accession>A0ABW0U848</accession>
<dbReference type="RefSeq" id="WP_270897613.1">
    <property type="nucleotide sequence ID" value="NZ_JBHSPF010000065.1"/>
</dbReference>
<gene>
    <name evidence="3" type="ORF">ACFPTR_12265</name>
</gene>
<proteinExistence type="predicted"/>
<dbReference type="PANTHER" id="PTHR48081:SF8">
    <property type="entry name" value="ALPHA_BETA HYDROLASE FOLD-3 DOMAIN-CONTAINING PROTEIN-RELATED"/>
    <property type="match status" value="1"/>
</dbReference>
<dbReference type="InterPro" id="IPR013094">
    <property type="entry name" value="AB_hydrolase_3"/>
</dbReference>
<protein>
    <submittedName>
        <fullName evidence="3">Alpha/beta hydrolase fold domain-containing protein</fullName>
    </submittedName>
</protein>
<evidence type="ECO:0000313" key="4">
    <source>
        <dbReference type="Proteomes" id="UP001596143"/>
    </source>
</evidence>
<feature type="domain" description="Alpha/beta hydrolase fold-3" evidence="2">
    <location>
        <begin position="2"/>
        <end position="75"/>
    </location>
</feature>
<organism evidence="3 4">
    <name type="scientific">Aliibacillus thermotolerans</name>
    <dbReference type="NCBI Taxonomy" id="1834418"/>
    <lineage>
        <taxon>Bacteria</taxon>
        <taxon>Bacillati</taxon>
        <taxon>Bacillota</taxon>
        <taxon>Bacilli</taxon>
        <taxon>Bacillales</taxon>
        <taxon>Bacillaceae</taxon>
        <taxon>Aliibacillus</taxon>
    </lineage>
</organism>
<dbReference type="Pfam" id="PF07859">
    <property type="entry name" value="Abhydrolase_3"/>
    <property type="match status" value="1"/>
</dbReference>
<dbReference type="EMBL" id="JBHSPF010000065">
    <property type="protein sequence ID" value="MFC5629625.1"/>
    <property type="molecule type" value="Genomic_DNA"/>
</dbReference>
<evidence type="ECO:0000313" key="3">
    <source>
        <dbReference type="EMBL" id="MFC5629625.1"/>
    </source>
</evidence>
<dbReference type="InterPro" id="IPR029058">
    <property type="entry name" value="AB_hydrolase_fold"/>
</dbReference>
<dbReference type="Gene3D" id="3.40.50.1820">
    <property type="entry name" value="alpha/beta hydrolase"/>
    <property type="match status" value="1"/>
</dbReference>
<reference evidence="4" key="1">
    <citation type="journal article" date="2019" name="Int. J. Syst. Evol. Microbiol.">
        <title>The Global Catalogue of Microorganisms (GCM) 10K type strain sequencing project: providing services to taxonomists for standard genome sequencing and annotation.</title>
        <authorList>
            <consortium name="The Broad Institute Genomics Platform"/>
            <consortium name="The Broad Institute Genome Sequencing Center for Infectious Disease"/>
            <person name="Wu L."/>
            <person name="Ma J."/>
        </authorList>
    </citation>
    <scope>NUCLEOTIDE SEQUENCE [LARGE SCALE GENOMIC DNA]</scope>
    <source>
        <strain evidence="4">CGMCC 1.15790</strain>
    </source>
</reference>
<dbReference type="SUPFAM" id="SSF53474">
    <property type="entry name" value="alpha/beta-Hydrolases"/>
    <property type="match status" value="1"/>
</dbReference>
<evidence type="ECO:0000259" key="2">
    <source>
        <dbReference type="Pfam" id="PF07859"/>
    </source>
</evidence>
<name>A0ABW0U848_9BACI</name>
<keyword evidence="4" id="KW-1185">Reference proteome</keyword>
<sequence>MVWFWNHYLREENDGKNPYASPLQAEDLSELPPALVLTAEYDPLRDEGEAYAKRLKEAGVQVEATRYDGMIHGFFWMPGALKQGMKAVEQAANCLQRAFLNK</sequence>
<dbReference type="Proteomes" id="UP001596143">
    <property type="component" value="Unassembled WGS sequence"/>
</dbReference>
<keyword evidence="1 3" id="KW-0378">Hydrolase</keyword>
<comment type="caution">
    <text evidence="3">The sequence shown here is derived from an EMBL/GenBank/DDBJ whole genome shotgun (WGS) entry which is preliminary data.</text>
</comment>
<dbReference type="GO" id="GO:0016787">
    <property type="term" value="F:hydrolase activity"/>
    <property type="evidence" value="ECO:0007669"/>
    <property type="project" value="UniProtKB-KW"/>
</dbReference>
<dbReference type="PANTHER" id="PTHR48081">
    <property type="entry name" value="AB HYDROLASE SUPERFAMILY PROTEIN C4A8.06C"/>
    <property type="match status" value="1"/>
</dbReference>
<dbReference type="InterPro" id="IPR050300">
    <property type="entry name" value="GDXG_lipolytic_enzyme"/>
</dbReference>